<gene>
    <name evidence="1" type="ORF">BN7_5841</name>
</gene>
<comment type="caution">
    <text evidence="1">The sequence shown here is derived from an EMBL/GenBank/DDBJ whole genome shotgun (WGS) entry which is preliminary data.</text>
</comment>
<dbReference type="AlphaFoldDB" id="K0KLW2"/>
<reference evidence="1 2" key="1">
    <citation type="journal article" date="2012" name="Eukaryot. Cell">
        <title>Draft genome sequence of Wickerhamomyces ciferrii NRRL Y-1031 F-60-10.</title>
        <authorList>
            <person name="Schneider J."/>
            <person name="Andrea H."/>
            <person name="Blom J."/>
            <person name="Jaenicke S."/>
            <person name="Ruckert C."/>
            <person name="Schorsch C."/>
            <person name="Szczepanowski R."/>
            <person name="Farwick M."/>
            <person name="Goesmann A."/>
            <person name="Puhler A."/>
            <person name="Schaffer S."/>
            <person name="Tauch A."/>
            <person name="Kohler T."/>
            <person name="Brinkrolf K."/>
        </authorList>
    </citation>
    <scope>NUCLEOTIDE SEQUENCE [LARGE SCALE GENOMIC DNA]</scope>
    <source>
        <strain evidence="2">ATCC 14091 / BCRC 22168 / CBS 111 / JCM 3599 / NBRC 0793 / NRRL Y-1031 F-60-10</strain>
    </source>
</reference>
<dbReference type="InParanoid" id="K0KLW2"/>
<evidence type="ECO:0000313" key="2">
    <source>
        <dbReference type="Proteomes" id="UP000009328"/>
    </source>
</evidence>
<keyword evidence="2" id="KW-1185">Reference proteome</keyword>
<proteinExistence type="predicted"/>
<protein>
    <submittedName>
        <fullName evidence="1">Uncharacterized protein</fullName>
    </submittedName>
</protein>
<dbReference type="Proteomes" id="UP000009328">
    <property type="component" value="Unassembled WGS sequence"/>
</dbReference>
<accession>K0KLW2</accession>
<sequence length="217" mass="24635">MDAFNNIEAFYKIVDGLRPSLELDLKAIVEQLGLKETVIYPSQVMLDSIHRALCTKFFKLLDTSFFIQHLNSSCLNHAHSVVESIIKFKFEQLQFQDTPDLIIANSPDGLMNESSKEECSDFPKETKTVSNMSLDDSVLKESNTDSHSTPIIPYLSNYPHFRYSSQLVAKSPKICCIPESVNDELVKTITIHFKKKHYPGVTLSIHEEAPSNQILIR</sequence>
<dbReference type="EMBL" id="CAIF01000235">
    <property type="protein sequence ID" value="CCH46250.1"/>
    <property type="molecule type" value="Genomic_DNA"/>
</dbReference>
<dbReference type="HOGENOM" id="CLU_1273139_0_0_1"/>
<name>K0KLW2_WICCF</name>
<organism evidence="1 2">
    <name type="scientific">Wickerhamomyces ciferrii (strain ATCC 14091 / BCRC 22168 / CBS 111 / JCM 3599 / NBRC 0793 / NRRL Y-1031 F-60-10)</name>
    <name type="common">Yeast</name>
    <name type="synonym">Pichia ciferrii</name>
    <dbReference type="NCBI Taxonomy" id="1206466"/>
    <lineage>
        <taxon>Eukaryota</taxon>
        <taxon>Fungi</taxon>
        <taxon>Dikarya</taxon>
        <taxon>Ascomycota</taxon>
        <taxon>Saccharomycotina</taxon>
        <taxon>Saccharomycetes</taxon>
        <taxon>Phaffomycetales</taxon>
        <taxon>Wickerhamomycetaceae</taxon>
        <taxon>Wickerhamomyces</taxon>
    </lineage>
</organism>
<evidence type="ECO:0000313" key="1">
    <source>
        <dbReference type="EMBL" id="CCH46250.1"/>
    </source>
</evidence>